<feature type="domain" description="AMP-dependent synthetase/ligase" evidence="5">
    <location>
        <begin position="118"/>
        <end position="496"/>
    </location>
</feature>
<dbReference type="Pfam" id="PF00501">
    <property type="entry name" value="AMP-binding"/>
    <property type="match status" value="1"/>
</dbReference>
<dbReference type="GO" id="GO:0030729">
    <property type="term" value="F:acetoacetate-CoA ligase activity"/>
    <property type="evidence" value="ECO:0007669"/>
    <property type="project" value="InterPro"/>
</dbReference>
<dbReference type="SUPFAM" id="SSF56801">
    <property type="entry name" value="Acetyl-CoA synthetase-like"/>
    <property type="match status" value="1"/>
</dbReference>
<dbReference type="Gene3D" id="3.40.50.12780">
    <property type="entry name" value="N-terminal domain of ligase-like"/>
    <property type="match status" value="1"/>
</dbReference>
<evidence type="ECO:0000256" key="3">
    <source>
        <dbReference type="ARBA" id="ARBA00022741"/>
    </source>
</evidence>
<organism evidence="7 8">
    <name type="scientific">Hyphomonas atlantica</name>
    <dbReference type="NCBI Taxonomy" id="1280948"/>
    <lineage>
        <taxon>Bacteria</taxon>
        <taxon>Pseudomonadati</taxon>
        <taxon>Pseudomonadota</taxon>
        <taxon>Alphaproteobacteria</taxon>
        <taxon>Hyphomonadales</taxon>
        <taxon>Hyphomonadaceae</taxon>
        <taxon>Hyphomonas</taxon>
    </lineage>
</organism>
<protein>
    <recommendedName>
        <fullName evidence="9">Acetoacetate--CoA ligase</fullName>
    </recommendedName>
</protein>
<dbReference type="InterPro" id="IPR032387">
    <property type="entry name" value="ACAS_N"/>
</dbReference>
<dbReference type="GO" id="GO:0005524">
    <property type="term" value="F:ATP binding"/>
    <property type="evidence" value="ECO:0007669"/>
    <property type="project" value="UniProtKB-KW"/>
</dbReference>
<dbReference type="InterPro" id="IPR045851">
    <property type="entry name" value="AMP-bd_C_sf"/>
</dbReference>
<accession>A0A059EAB5</accession>
<dbReference type="Pfam" id="PF16177">
    <property type="entry name" value="ACAS_N"/>
    <property type="match status" value="1"/>
</dbReference>
<dbReference type="Gene3D" id="3.30.300.30">
    <property type="match status" value="1"/>
</dbReference>
<keyword evidence="4" id="KW-0067">ATP-binding</keyword>
<dbReference type="NCBIfam" id="NF002937">
    <property type="entry name" value="PRK03584.1"/>
    <property type="match status" value="1"/>
</dbReference>
<dbReference type="PANTHER" id="PTHR42921">
    <property type="entry name" value="ACETOACETYL-COA SYNTHETASE"/>
    <property type="match status" value="1"/>
</dbReference>
<dbReference type="InterPro" id="IPR000873">
    <property type="entry name" value="AMP-dep_synth/lig_dom"/>
</dbReference>
<dbReference type="GO" id="GO:0006629">
    <property type="term" value="P:lipid metabolic process"/>
    <property type="evidence" value="ECO:0007669"/>
    <property type="project" value="InterPro"/>
</dbReference>
<dbReference type="STRING" id="1280948.HY36_12410"/>
<keyword evidence="8" id="KW-1185">Reference proteome</keyword>
<feature type="domain" description="Acetyl-coenzyme A synthetase N-terminal" evidence="6">
    <location>
        <begin position="59"/>
        <end position="113"/>
    </location>
</feature>
<dbReference type="EMBL" id="AWFH01000002">
    <property type="protein sequence ID" value="KCZ64641.1"/>
    <property type="molecule type" value="Genomic_DNA"/>
</dbReference>
<dbReference type="eggNOG" id="COG0365">
    <property type="taxonomic scope" value="Bacteria"/>
</dbReference>
<proteinExistence type="inferred from homology"/>
<evidence type="ECO:0000256" key="4">
    <source>
        <dbReference type="ARBA" id="ARBA00022840"/>
    </source>
</evidence>
<evidence type="ECO:0000256" key="2">
    <source>
        <dbReference type="ARBA" id="ARBA00022598"/>
    </source>
</evidence>
<keyword evidence="3" id="KW-0547">Nucleotide-binding</keyword>
<dbReference type="InterPro" id="IPR005914">
    <property type="entry name" value="Acac_CoA_synth"/>
</dbReference>
<comment type="caution">
    <text evidence="7">The sequence shown here is derived from an EMBL/GenBank/DDBJ whole genome shotgun (WGS) entry which is preliminary data.</text>
</comment>
<reference evidence="7 8" key="1">
    <citation type="journal article" date="2014" name="Antonie Van Leeuwenhoek">
        <title>Hyphomonas beringensis sp. nov. and Hyphomonas chukchiensis sp. nov., isolated from surface seawater of the Bering Sea and Chukchi Sea.</title>
        <authorList>
            <person name="Li C."/>
            <person name="Lai Q."/>
            <person name="Li G."/>
            <person name="Dong C."/>
            <person name="Wang J."/>
            <person name="Liao Y."/>
            <person name="Shao Z."/>
        </authorList>
    </citation>
    <scope>NUCLEOTIDE SEQUENCE [LARGE SCALE GENOMIC DNA]</scope>
    <source>
        <strain evidence="7 8">22II1-22F38</strain>
    </source>
</reference>
<comment type="similarity">
    <text evidence="1">Belongs to the ATP-dependent AMP-binding enzyme family.</text>
</comment>
<evidence type="ECO:0000256" key="1">
    <source>
        <dbReference type="ARBA" id="ARBA00006432"/>
    </source>
</evidence>
<evidence type="ECO:0000259" key="5">
    <source>
        <dbReference type="Pfam" id="PF00501"/>
    </source>
</evidence>
<dbReference type="NCBIfam" id="TIGR01217">
    <property type="entry name" value="ac_ac_CoA_syn"/>
    <property type="match status" value="1"/>
</dbReference>
<dbReference type="InterPro" id="IPR042099">
    <property type="entry name" value="ANL_N_sf"/>
</dbReference>
<evidence type="ECO:0000313" key="8">
    <source>
        <dbReference type="Proteomes" id="UP000024547"/>
    </source>
</evidence>
<evidence type="ECO:0008006" key="9">
    <source>
        <dbReference type="Google" id="ProtNLM"/>
    </source>
</evidence>
<dbReference type="PANTHER" id="PTHR42921:SF1">
    <property type="entry name" value="ACETOACETYL-COA SYNTHETASE"/>
    <property type="match status" value="1"/>
</dbReference>
<gene>
    <name evidence="7" type="ORF">HY36_12410</name>
</gene>
<dbReference type="AlphaFoldDB" id="A0A059EAB5"/>
<dbReference type="PROSITE" id="PS00455">
    <property type="entry name" value="AMP_BINDING"/>
    <property type="match status" value="1"/>
</dbReference>
<evidence type="ECO:0000313" key="7">
    <source>
        <dbReference type="EMBL" id="KCZ64641.1"/>
    </source>
</evidence>
<keyword evidence="2" id="KW-0436">Ligase</keyword>
<dbReference type="PATRIC" id="fig|1280948.3.peg.717"/>
<sequence length="687" mass="76435">MMPHPLKDAETGTDTGNVSLSVAQGDLLWTPTAERVERSNLFRYTEWLEHEKGHVFEDYQALWTWSVEEVDTFWASLWEYFQVDASRTYNSILSGATMPEAVWFEGARLNFCQHLLRHEANNPDRTVIHAFSETGPHLQISWAELGSSVRSMATALRNLGIKPGDRIVSYLPNIPETAIAMMAATAIGAVWASAAPEFGAGTVIDRFAQLDPKLIFVTDGYSFAGVERDRSRQVEEIIAGLPSLEHVVHVPFRKPSSHPARLMANTLPWDALAKTVAPDASDFRYEQVAHDHPLWILFSSGTTGLPKAIIHSHAGMLLEQLRAQHFCAELRPDSTIFFYTTTSWMVWNSLYSALVTGASVVIYDGNPLYPNSSALWHITEASGATVLGLSPSLVTKMDQDGVKPATAFDLSALEMVILGGAPSTPHTFAWFYQNVKEDLWVTSQSGGTEICSAITGAVAFLPVYAAEMQGRVLGIHVESWNEAGESVRDEIGELVICAAFPSMPVGFWNDPDRQRYHDSYFSDFPGVWRQGDLFVINTRGGCYIHGRSDATLNRHGVRIGTAEIYRTLEHIREIEDCMVIAPLLNGEPEMLLFVTRQDNDPLTSELEQRIRRALKETNSPRHVPDRILLAPSIPYTITGKRLEVPIRRILEGLPASKVANPDLMRDPASLDWYVKLSQNLTSGMKGQ</sequence>
<dbReference type="Proteomes" id="UP000024547">
    <property type="component" value="Unassembled WGS sequence"/>
</dbReference>
<name>A0A059EAB5_9PROT</name>
<dbReference type="InterPro" id="IPR020845">
    <property type="entry name" value="AMP-binding_CS"/>
</dbReference>
<evidence type="ECO:0000259" key="6">
    <source>
        <dbReference type="Pfam" id="PF16177"/>
    </source>
</evidence>